<sequence>MQFGSHDETERANSPDEGQIELQHLLQTSESTKADRYAKADYLSKYIPAFEPERLRPSAMKGREAKIIQMLRIQMSVAVFIFALQLGVTLWSIYTFPSDARGTGTFFWGDCSTTRTVDKVAHVALNIVSSLFLGVGHYCMQILVAPTCEELDSAHRKGKVMEIGVPSLKNLKRIEWKRVTTWVIFGAIATLLHVFWNSSIFTSLPIAVIPIAIATSDFQTAAYNWTISEPLTQYSSWWPFMKGYEEEQRSMIYALQAVATNFTRIDIEDCVKRYVDPRNPTSELVVVARNVTTAQNNGSSFIDGGVVGWASWEWSNAWICWAYQPEAWRYCNWDFAKTFASDWTLGQQRGIVVDYCLVGEGADNEKSRQAKMGRDKQALVTSGDAIQSFLETPSYETLGKGNIKLMLATWRTRPGIPWSKAVSPTFWAISLILFATGVSVCSFVVWQSIYGLQAAGIDTGLKAMWDNGFGVNPTMVAGDLPGSLSGVDPSGTTALLANILIANSPQVMVSFLYIFYNSILTRQLVADEFVRFLGEDVKKALRVSFPVGIQRSSHFLSLPFRYSVPLMIVSIILHWLISQSIFLVQSSAFSAGPNGQRLRMCDYSARGYTVSGGISAIAFGLAALIALLCNSLFRHYREIPLGFQRMGFHSMAIQAICQRPKEDTDAAFFPVKIGVCMNTGGTPQVVFSTDTELQIPENGQLYLQPVFINKGSLWNRLMGLFGDAVDYMRHAWGRLGSESIPRFLTLTYNTDIEHDSAALMAQNGENKTSNGRKRVLIVGAGAAGMSTAHHLSEHPDKFDVTLIDAVDYCGGQAFSIPIDKERHGASWCNQGVQGGSYIFHHTVTMFNRQGYRADPCELHVSFGKDETFWNNVFPTELLVRHQKEVRRLTMLLKFMRWFEIFFALMPLRLVFKLFMFSEEFTNTIALPMTALFLGTGNETPRVPAIMFERLCTSPTYGMWYPSDKNTVVSNKPPMIVFPKFSEFYETWRKDLVSRGVTVRLSTELTEIVQRNSDGVVVKLKPRTPMPDHHNPAGGDPNAPVREERYDELVLCCLADTSKRVLGKTATWKEKRVLGSAKFSDDITITHNDSDYMKKHYENFYRDDLAVANVNGTDQTSRLNFAKTEYRPMYYIKMYPEDKSKLEMCFDCTNYQSQFPEKVPFEQHVFQTIYLNKDRDSKLWSDNEIAEDKIIRKDWWHQLCHSYTHYLFVVPWMMFLNAKNHTRFAASWTLVNAHEVAVMSGIAAAVDLGATYPEDLENDKFAFLCFRLYYLLTYGKWYRRHFTSKKYVKEHGETQAAKDGKSWATGLYGSVYKGPGVSEIERSAWREEIKTGSSTGNLS</sequence>
<dbReference type="Gene3D" id="1.10.405.20">
    <property type="match status" value="1"/>
</dbReference>
<dbReference type="Proteomes" id="UP000266234">
    <property type="component" value="Unassembled WGS sequence"/>
</dbReference>
<dbReference type="STRING" id="694270.A0A395T7Q8"/>
<feature type="transmembrane region" description="Helical" evidence="1">
    <location>
        <begin position="495"/>
        <end position="516"/>
    </location>
</feature>
<dbReference type="InterPro" id="IPR036188">
    <property type="entry name" value="FAD/NAD-bd_sf"/>
</dbReference>
<evidence type="ECO:0000256" key="1">
    <source>
        <dbReference type="SAM" id="Phobius"/>
    </source>
</evidence>
<name>A0A395T7Q8_9HYPO</name>
<evidence type="ECO:0000313" key="3">
    <source>
        <dbReference type="EMBL" id="RGP80784.1"/>
    </source>
</evidence>
<dbReference type="Pfam" id="PF13450">
    <property type="entry name" value="NAD_binding_8"/>
    <property type="match status" value="1"/>
</dbReference>
<evidence type="ECO:0000259" key="2">
    <source>
        <dbReference type="Pfam" id="PF20163"/>
    </source>
</evidence>
<dbReference type="EMBL" id="PXOG01000024">
    <property type="protein sequence ID" value="RGP80784.1"/>
    <property type="molecule type" value="Genomic_DNA"/>
</dbReference>
<evidence type="ECO:0000313" key="4">
    <source>
        <dbReference type="Proteomes" id="UP000266234"/>
    </source>
</evidence>
<feature type="transmembrane region" description="Helical" evidence="1">
    <location>
        <begin position="426"/>
        <end position="446"/>
    </location>
</feature>
<dbReference type="OrthoDB" id="2019015at2759"/>
<keyword evidence="4" id="KW-1185">Reference proteome</keyword>
<dbReference type="Gene3D" id="3.30.70.1990">
    <property type="match status" value="1"/>
</dbReference>
<reference evidence="3 4" key="1">
    <citation type="journal article" date="2018" name="PLoS Pathog.">
        <title>Evolution of structural diversity of trichothecenes, a family of toxins produced by plant pathogenic and entomopathogenic fungi.</title>
        <authorList>
            <person name="Proctor R.H."/>
            <person name="McCormick S.P."/>
            <person name="Kim H.S."/>
            <person name="Cardoza R.E."/>
            <person name="Stanley A.M."/>
            <person name="Lindo L."/>
            <person name="Kelly A."/>
            <person name="Brown D.W."/>
            <person name="Lee T."/>
            <person name="Vaughan M.M."/>
            <person name="Alexander N.J."/>
            <person name="Busman M."/>
            <person name="Gutierrez S."/>
        </authorList>
    </citation>
    <scope>NUCLEOTIDE SEQUENCE [LARGE SCALE GENOMIC DNA]</scope>
    <source>
        <strain evidence="3 4">NRRL 20695</strain>
    </source>
</reference>
<feature type="domain" description="DUF6536" evidence="2">
    <location>
        <begin position="70"/>
        <end position="219"/>
    </location>
</feature>
<proteinExistence type="predicted"/>
<organism evidence="3 4">
    <name type="scientific">Fusarium longipes</name>
    <dbReference type="NCBI Taxonomy" id="694270"/>
    <lineage>
        <taxon>Eukaryota</taxon>
        <taxon>Fungi</taxon>
        <taxon>Dikarya</taxon>
        <taxon>Ascomycota</taxon>
        <taxon>Pezizomycotina</taxon>
        <taxon>Sordariomycetes</taxon>
        <taxon>Hypocreomycetidae</taxon>
        <taxon>Hypocreales</taxon>
        <taxon>Nectriaceae</taxon>
        <taxon>Fusarium</taxon>
    </lineage>
</organism>
<dbReference type="Pfam" id="PF20163">
    <property type="entry name" value="DUF6536"/>
    <property type="match status" value="1"/>
</dbReference>
<dbReference type="SUPFAM" id="SSF51905">
    <property type="entry name" value="FAD/NAD(P)-binding domain"/>
    <property type="match status" value="1"/>
</dbReference>
<feature type="transmembrane region" description="Helical" evidence="1">
    <location>
        <begin position="73"/>
        <end position="94"/>
    </location>
</feature>
<feature type="transmembrane region" description="Helical" evidence="1">
    <location>
        <begin position="564"/>
        <end position="588"/>
    </location>
</feature>
<keyword evidence="1" id="KW-0472">Membrane</keyword>
<dbReference type="InterPro" id="IPR046623">
    <property type="entry name" value="DUF6536"/>
</dbReference>
<dbReference type="PANTHER" id="PTHR35395">
    <property type="entry name" value="DUF6536 DOMAIN-CONTAINING PROTEIN"/>
    <property type="match status" value="1"/>
</dbReference>
<dbReference type="Gene3D" id="3.50.50.60">
    <property type="entry name" value="FAD/NAD(P)-binding domain"/>
    <property type="match status" value="1"/>
</dbReference>
<feature type="transmembrane region" description="Helical" evidence="1">
    <location>
        <begin position="608"/>
        <end position="629"/>
    </location>
</feature>
<gene>
    <name evidence="3" type="ORF">FLONG3_1125</name>
</gene>
<comment type="caution">
    <text evidence="3">The sequence shown here is derived from an EMBL/GenBank/DDBJ whole genome shotgun (WGS) entry which is preliminary data.</text>
</comment>
<keyword evidence="1" id="KW-0812">Transmembrane</keyword>
<accession>A0A395T7Q8</accession>
<feature type="transmembrane region" description="Helical" evidence="1">
    <location>
        <begin position="179"/>
        <end position="196"/>
    </location>
</feature>
<keyword evidence="1" id="KW-1133">Transmembrane helix</keyword>
<protein>
    <recommendedName>
        <fullName evidence="2">DUF6536 domain-containing protein</fullName>
    </recommendedName>
</protein>
<dbReference type="PANTHER" id="PTHR35395:SF1">
    <property type="entry name" value="DUF6536 DOMAIN-CONTAINING PROTEIN"/>
    <property type="match status" value="1"/>
</dbReference>